<evidence type="ECO:0000313" key="3">
    <source>
        <dbReference type="Proteomes" id="UP000247078"/>
    </source>
</evidence>
<dbReference type="AlphaFoldDB" id="A0A855YAW3"/>
<accession>A0A855YAW3</accession>
<proteinExistence type="predicted"/>
<dbReference type="Gene3D" id="3.40.50.300">
    <property type="entry name" value="P-loop containing nucleotide triphosphate hydrolases"/>
    <property type="match status" value="1"/>
</dbReference>
<dbReference type="SUPFAM" id="SSF52540">
    <property type="entry name" value="P-loop containing nucleoside triphosphate hydrolases"/>
    <property type="match status" value="1"/>
</dbReference>
<keyword evidence="4" id="KW-1185">Reference proteome</keyword>
<dbReference type="InterPro" id="IPR027417">
    <property type="entry name" value="P-loop_NTPase"/>
</dbReference>
<reference evidence="1 3" key="1">
    <citation type="submission" date="2018-05" db="EMBL/GenBank/DDBJ databases">
        <title>Freshwater and sediment microbial communities from various areas in North America, analyzing microbe dynamics in response to fracking.</title>
        <authorList>
            <person name="Lamendella R."/>
        </authorList>
    </citation>
    <scope>NUCLEOTIDE SEQUENCE [LARGE SCALE GENOMIC DNA]</scope>
    <source>
        <strain evidence="1 3">DB-3</strain>
        <strain evidence="2 4">NG-13</strain>
    </source>
</reference>
<dbReference type="Proteomes" id="UP000248827">
    <property type="component" value="Unassembled WGS sequence"/>
</dbReference>
<gene>
    <name evidence="2" type="ORF">DET54_105304</name>
    <name evidence="1" type="ORF">DET56_10594</name>
</gene>
<evidence type="ECO:0000313" key="4">
    <source>
        <dbReference type="Proteomes" id="UP000248827"/>
    </source>
</evidence>
<protein>
    <recommendedName>
        <fullName evidence="5">AAA domain-containing protein</fullName>
    </recommendedName>
</protein>
<evidence type="ECO:0008006" key="5">
    <source>
        <dbReference type="Google" id="ProtNLM"/>
    </source>
</evidence>
<sequence length="47" mass="4896">MIVMINGAFGSGKTSAATKLQTLIPNSMIFDPEEIGYMSSSVTSIGV</sequence>
<dbReference type="EMBL" id="QLLI01000005">
    <property type="protein sequence ID" value="RAI97340.1"/>
    <property type="molecule type" value="Genomic_DNA"/>
</dbReference>
<dbReference type="Proteomes" id="UP000247078">
    <property type="component" value="Unassembled WGS sequence"/>
</dbReference>
<name>A0A855YAW3_9BACL</name>
<evidence type="ECO:0000313" key="1">
    <source>
        <dbReference type="EMBL" id="PWW40822.1"/>
    </source>
</evidence>
<evidence type="ECO:0000313" key="2">
    <source>
        <dbReference type="EMBL" id="RAI97340.1"/>
    </source>
</evidence>
<comment type="caution">
    <text evidence="1">The sequence shown here is derived from an EMBL/GenBank/DDBJ whole genome shotgun (WGS) entry which is preliminary data.</text>
</comment>
<dbReference type="RefSeq" id="WP_244192700.1">
    <property type="nucleotide sequence ID" value="NZ_QGTZ01000005.1"/>
</dbReference>
<organism evidence="1 3">
    <name type="scientific">Paenibacillus pabuli</name>
    <dbReference type="NCBI Taxonomy" id="1472"/>
    <lineage>
        <taxon>Bacteria</taxon>
        <taxon>Bacillati</taxon>
        <taxon>Bacillota</taxon>
        <taxon>Bacilli</taxon>
        <taxon>Bacillales</taxon>
        <taxon>Paenibacillaceae</taxon>
        <taxon>Paenibacillus</taxon>
    </lineage>
</organism>
<dbReference type="EMBL" id="QGTZ01000005">
    <property type="protein sequence ID" value="PWW40822.1"/>
    <property type="molecule type" value="Genomic_DNA"/>
</dbReference>